<organism evidence="6 7">
    <name type="scientific">Agaribacter flavus</name>
    <dbReference type="NCBI Taxonomy" id="1902781"/>
    <lineage>
        <taxon>Bacteria</taxon>
        <taxon>Pseudomonadati</taxon>
        <taxon>Pseudomonadota</taxon>
        <taxon>Gammaproteobacteria</taxon>
        <taxon>Alteromonadales</taxon>
        <taxon>Alteromonadaceae</taxon>
        <taxon>Agaribacter</taxon>
    </lineage>
</organism>
<reference evidence="7" key="1">
    <citation type="journal article" date="2019" name="Int. J. Syst. Evol. Microbiol.">
        <title>The Global Catalogue of Microorganisms (GCM) 10K type strain sequencing project: providing services to taxonomists for standard genome sequencing and annotation.</title>
        <authorList>
            <consortium name="The Broad Institute Genomics Platform"/>
            <consortium name="The Broad Institute Genome Sequencing Center for Infectious Disease"/>
            <person name="Wu L."/>
            <person name="Ma J."/>
        </authorList>
    </citation>
    <scope>NUCLEOTIDE SEQUENCE [LARGE SCALE GENOMIC DNA]</scope>
    <source>
        <strain evidence="7">KCTC 52473</strain>
    </source>
</reference>
<sequence>MNTKEKILNAAATLFYNDGIAATGIDRIIAVAGVAKMSLYNNFGSKSELVAAYIEARHQEWLSLYEKRLERAKDPRAKLLAIFLAYQDHAEFDYDNGFRGCGLLNAAAEMPAGSPSRLAVKQHKDHIHKLVKKNVSALLILPEDHEEVCGMSDELAFLLEGAISLAGLEASSDKMRRAYCIAERIVGKNN</sequence>
<dbReference type="Proteomes" id="UP001595478">
    <property type="component" value="Unassembled WGS sequence"/>
</dbReference>
<dbReference type="PANTHER" id="PTHR47506">
    <property type="entry name" value="TRANSCRIPTIONAL REGULATORY PROTEIN"/>
    <property type="match status" value="1"/>
</dbReference>
<dbReference type="EMBL" id="JBHRSW010000007">
    <property type="protein sequence ID" value="MFC3121181.1"/>
    <property type="molecule type" value="Genomic_DNA"/>
</dbReference>
<name>A0ABV7FRV7_9ALTE</name>
<feature type="domain" description="HTH tetR-type" evidence="5">
    <location>
        <begin position="1"/>
        <end position="61"/>
    </location>
</feature>
<evidence type="ECO:0000256" key="3">
    <source>
        <dbReference type="ARBA" id="ARBA00023163"/>
    </source>
</evidence>
<dbReference type="PRINTS" id="PR00455">
    <property type="entry name" value="HTHTETR"/>
</dbReference>
<evidence type="ECO:0000313" key="7">
    <source>
        <dbReference type="Proteomes" id="UP001595478"/>
    </source>
</evidence>
<dbReference type="InterPro" id="IPR036271">
    <property type="entry name" value="Tet_transcr_reg_TetR-rel_C_sf"/>
</dbReference>
<accession>A0ABV7FRV7</accession>
<dbReference type="InterPro" id="IPR001647">
    <property type="entry name" value="HTH_TetR"/>
</dbReference>
<dbReference type="PANTHER" id="PTHR47506:SF1">
    <property type="entry name" value="HTH-TYPE TRANSCRIPTIONAL REGULATOR YJDC"/>
    <property type="match status" value="1"/>
</dbReference>
<dbReference type="Pfam" id="PF00440">
    <property type="entry name" value="TetR_N"/>
    <property type="match status" value="1"/>
</dbReference>
<keyword evidence="7" id="KW-1185">Reference proteome</keyword>
<feature type="DNA-binding region" description="H-T-H motif" evidence="4">
    <location>
        <begin position="24"/>
        <end position="43"/>
    </location>
</feature>
<comment type="caution">
    <text evidence="6">The sequence shown here is derived from an EMBL/GenBank/DDBJ whole genome shotgun (WGS) entry which is preliminary data.</text>
</comment>
<evidence type="ECO:0000313" key="6">
    <source>
        <dbReference type="EMBL" id="MFC3121181.1"/>
    </source>
</evidence>
<dbReference type="InterPro" id="IPR009057">
    <property type="entry name" value="Homeodomain-like_sf"/>
</dbReference>
<protein>
    <submittedName>
        <fullName evidence="6">TetR/AcrR family transcriptional regulator</fullName>
    </submittedName>
</protein>
<dbReference type="Gene3D" id="1.10.357.10">
    <property type="entry name" value="Tetracycline Repressor, domain 2"/>
    <property type="match status" value="1"/>
</dbReference>
<keyword evidence="3" id="KW-0804">Transcription</keyword>
<evidence type="ECO:0000256" key="4">
    <source>
        <dbReference type="PROSITE-ProRule" id="PRU00335"/>
    </source>
</evidence>
<gene>
    <name evidence="6" type="ORF">ACFOHL_06080</name>
</gene>
<evidence type="ECO:0000256" key="1">
    <source>
        <dbReference type="ARBA" id="ARBA00023015"/>
    </source>
</evidence>
<proteinExistence type="predicted"/>
<dbReference type="SUPFAM" id="SSF46689">
    <property type="entry name" value="Homeodomain-like"/>
    <property type="match status" value="1"/>
</dbReference>
<evidence type="ECO:0000259" key="5">
    <source>
        <dbReference type="PROSITE" id="PS50977"/>
    </source>
</evidence>
<evidence type="ECO:0000256" key="2">
    <source>
        <dbReference type="ARBA" id="ARBA00023125"/>
    </source>
</evidence>
<dbReference type="RefSeq" id="WP_376919318.1">
    <property type="nucleotide sequence ID" value="NZ_JBHRSW010000007.1"/>
</dbReference>
<keyword evidence="1" id="KW-0805">Transcription regulation</keyword>
<dbReference type="PROSITE" id="PS50977">
    <property type="entry name" value="HTH_TETR_2"/>
    <property type="match status" value="1"/>
</dbReference>
<dbReference type="SUPFAM" id="SSF48498">
    <property type="entry name" value="Tetracyclin repressor-like, C-terminal domain"/>
    <property type="match status" value="1"/>
</dbReference>
<keyword evidence="2 4" id="KW-0238">DNA-binding</keyword>